<protein>
    <submittedName>
        <fullName evidence="4">Aminodeoxychorismate lyase</fullName>
        <ecNumber evidence="4">4.1.3.38</ecNumber>
    </submittedName>
</protein>
<sequence length="294" mass="33528">MYVYLNGEVQPVEEATLSIMDHGLMYGLGLFETFRVFDGHPFLLDDHFYRLEKSAREMNIAWSYDRQAVLKALHMTLEANEWNNAYVRYNITAGMDSLGLTTEKYTSPQTIIYMKPLPSFAATFPVKRGQLLSIRRNTPEGHTRLKSHHFFNNVLGKREIGEETDVEGIFLTASGHVAEGVVSNVFWVKDGTIYTPSVETGILKGITREFILTLAKKHGIYVREGRFEPSFLIEAEEAFAANSIQGIVRLTAVDQHRYSTSTDSLVSFLQKEYTTYCTSLWQTKELLDGKDERK</sequence>
<dbReference type="Pfam" id="PF01063">
    <property type="entry name" value="Aminotran_4"/>
    <property type="match status" value="1"/>
</dbReference>
<comment type="similarity">
    <text evidence="2">Belongs to the class-IV pyridoxal-phosphate-dependent aminotransferase family.</text>
</comment>
<dbReference type="InterPro" id="IPR043131">
    <property type="entry name" value="BCAT-like_N"/>
</dbReference>
<evidence type="ECO:0000256" key="2">
    <source>
        <dbReference type="ARBA" id="ARBA00009320"/>
    </source>
</evidence>
<dbReference type="GO" id="GO:0008696">
    <property type="term" value="F:4-amino-4-deoxychorismate lyase activity"/>
    <property type="evidence" value="ECO:0007669"/>
    <property type="project" value="UniProtKB-EC"/>
</dbReference>
<dbReference type="InterPro" id="IPR001544">
    <property type="entry name" value="Aminotrans_IV"/>
</dbReference>
<keyword evidence="3" id="KW-0663">Pyridoxal phosphate</keyword>
<dbReference type="Proteomes" id="UP001596143">
    <property type="component" value="Unassembled WGS sequence"/>
</dbReference>
<comment type="cofactor">
    <cofactor evidence="1">
        <name>pyridoxal 5'-phosphate</name>
        <dbReference type="ChEBI" id="CHEBI:597326"/>
    </cofactor>
</comment>
<accession>A0ABW0U7W7</accession>
<dbReference type="NCBIfam" id="NF005800">
    <property type="entry name" value="PRK07650.1"/>
    <property type="match status" value="1"/>
</dbReference>
<evidence type="ECO:0000313" key="4">
    <source>
        <dbReference type="EMBL" id="MFC5629048.1"/>
    </source>
</evidence>
<comment type="caution">
    <text evidence="4">The sequence shown here is derived from an EMBL/GenBank/DDBJ whole genome shotgun (WGS) entry which is preliminary data.</text>
</comment>
<keyword evidence="4" id="KW-0456">Lyase</keyword>
<keyword evidence="5" id="KW-1185">Reference proteome</keyword>
<evidence type="ECO:0000256" key="3">
    <source>
        <dbReference type="ARBA" id="ARBA00022898"/>
    </source>
</evidence>
<dbReference type="PANTHER" id="PTHR42743:SF11">
    <property type="entry name" value="AMINODEOXYCHORISMATE LYASE"/>
    <property type="match status" value="1"/>
</dbReference>
<name>A0ABW0U7W7_9BACI</name>
<dbReference type="Gene3D" id="3.30.470.10">
    <property type="match status" value="1"/>
</dbReference>
<evidence type="ECO:0000313" key="5">
    <source>
        <dbReference type="Proteomes" id="UP001596143"/>
    </source>
</evidence>
<reference evidence="5" key="1">
    <citation type="journal article" date="2019" name="Int. J. Syst. Evol. Microbiol.">
        <title>The Global Catalogue of Microorganisms (GCM) 10K type strain sequencing project: providing services to taxonomists for standard genome sequencing and annotation.</title>
        <authorList>
            <consortium name="The Broad Institute Genomics Platform"/>
            <consortium name="The Broad Institute Genome Sequencing Center for Infectious Disease"/>
            <person name="Wu L."/>
            <person name="Ma J."/>
        </authorList>
    </citation>
    <scope>NUCLEOTIDE SEQUENCE [LARGE SCALE GENOMIC DNA]</scope>
    <source>
        <strain evidence="5">CGMCC 1.15790</strain>
    </source>
</reference>
<evidence type="ECO:0000256" key="1">
    <source>
        <dbReference type="ARBA" id="ARBA00001933"/>
    </source>
</evidence>
<dbReference type="EC" id="4.1.3.38" evidence="4"/>
<dbReference type="CDD" id="cd00449">
    <property type="entry name" value="PLPDE_IV"/>
    <property type="match status" value="1"/>
</dbReference>
<dbReference type="InterPro" id="IPR050571">
    <property type="entry name" value="Class-IV_PLP-Dep_Aminotrnsfr"/>
</dbReference>
<organism evidence="4 5">
    <name type="scientific">Aliibacillus thermotolerans</name>
    <dbReference type="NCBI Taxonomy" id="1834418"/>
    <lineage>
        <taxon>Bacteria</taxon>
        <taxon>Bacillati</taxon>
        <taxon>Bacillota</taxon>
        <taxon>Bacilli</taxon>
        <taxon>Bacillales</taxon>
        <taxon>Bacillaceae</taxon>
        <taxon>Aliibacillus</taxon>
    </lineage>
</organism>
<dbReference type="PANTHER" id="PTHR42743">
    <property type="entry name" value="AMINO-ACID AMINOTRANSFERASE"/>
    <property type="match status" value="1"/>
</dbReference>
<proteinExistence type="inferred from homology"/>
<dbReference type="InterPro" id="IPR043132">
    <property type="entry name" value="BCAT-like_C"/>
</dbReference>
<gene>
    <name evidence="4" type="primary">pabC</name>
    <name evidence="4" type="ORF">ACFPTR_09195</name>
</gene>
<dbReference type="SUPFAM" id="SSF56752">
    <property type="entry name" value="D-aminoacid aminotransferase-like PLP-dependent enzymes"/>
    <property type="match status" value="1"/>
</dbReference>
<dbReference type="EMBL" id="JBHSPF010000046">
    <property type="protein sequence ID" value="MFC5629048.1"/>
    <property type="molecule type" value="Genomic_DNA"/>
</dbReference>
<dbReference type="RefSeq" id="WP_270895820.1">
    <property type="nucleotide sequence ID" value="NZ_JBHSPF010000046.1"/>
</dbReference>
<dbReference type="InterPro" id="IPR036038">
    <property type="entry name" value="Aminotransferase-like"/>
</dbReference>
<dbReference type="Gene3D" id="3.20.10.10">
    <property type="entry name" value="D-amino Acid Aminotransferase, subunit A, domain 2"/>
    <property type="match status" value="1"/>
</dbReference>